<evidence type="ECO:0000313" key="3">
    <source>
        <dbReference type="EMBL" id="KDR76058.1"/>
    </source>
</evidence>
<dbReference type="InterPro" id="IPR001138">
    <property type="entry name" value="Zn2Cys6_DnaBD"/>
</dbReference>
<dbReference type="Proteomes" id="UP000027222">
    <property type="component" value="Unassembled WGS sequence"/>
</dbReference>
<sequence>MPPAAAASASTKPPPTPALVKETANWEKSLCALVEDKAQFASQAPLLTSTAARLNAAWTACTVSQWQLFDYTMHAFQNNTTPDRKTLQGIVARWNNREFPTEVSPSAAVPTRVTKAKASAAANAKAPTATEAGRKAGSTKKAAATKEANASVEAKKKKVVKSAPTVKSDSEDKPVPPPKSSAQKARTSGAAKSTAEGKSSGKSKAAPPPELSEEGNSDDDTYIDGGEKLEEETLPLRQARARAAGTTLAKMSKKHAPKVTTWTEANDGCTNCKKVNRKCMVAEDLTERQGTACQACKSKKQRCPFAKLNTMGLETPLPVTLFARFDEDVDLLGAEEVEEGSLMNVGELLTGIYLTSRLIRDQNWALQDTVEALQEKVDALEQTIDANHKDALAARPSQPASHSPPVAHVASTETGAQETAPQSAQPVRQLTAAPATAESSLAAPAPPPPISSLAPNKGASPPLVPALEDHGATASALADSQATAPPGAPSPTDSSTTQADTSTRPLPDIGDIARPVAGSSKRKASRVSVDPLPPLTPAKRKEGPEESDHNEEEEGTPQPPVLKKARNGKGNARTRSTTAKAK</sequence>
<evidence type="ECO:0000313" key="4">
    <source>
        <dbReference type="Proteomes" id="UP000027222"/>
    </source>
</evidence>
<dbReference type="AlphaFoldDB" id="A0A067TAP5"/>
<name>A0A067TAP5_GALM3</name>
<feature type="compositionally biased region" description="Low complexity" evidence="2">
    <location>
        <begin position="430"/>
        <end position="443"/>
    </location>
</feature>
<feature type="compositionally biased region" description="Polar residues" evidence="2">
    <location>
        <begin position="411"/>
        <end position="428"/>
    </location>
</feature>
<evidence type="ECO:0000256" key="2">
    <source>
        <dbReference type="SAM" id="MobiDB-lite"/>
    </source>
</evidence>
<dbReference type="GO" id="GO:0000981">
    <property type="term" value="F:DNA-binding transcription factor activity, RNA polymerase II-specific"/>
    <property type="evidence" value="ECO:0007669"/>
    <property type="project" value="InterPro"/>
</dbReference>
<dbReference type="HOGENOM" id="CLU_468542_0_0_1"/>
<feature type="compositionally biased region" description="Acidic residues" evidence="2">
    <location>
        <begin position="211"/>
        <end position="222"/>
    </location>
</feature>
<gene>
    <name evidence="3" type="ORF">GALMADRAFT_210760</name>
</gene>
<keyword evidence="1" id="KW-0175">Coiled coil</keyword>
<organism evidence="3 4">
    <name type="scientific">Galerina marginata (strain CBS 339.88)</name>
    <dbReference type="NCBI Taxonomy" id="685588"/>
    <lineage>
        <taxon>Eukaryota</taxon>
        <taxon>Fungi</taxon>
        <taxon>Dikarya</taxon>
        <taxon>Basidiomycota</taxon>
        <taxon>Agaricomycotina</taxon>
        <taxon>Agaricomycetes</taxon>
        <taxon>Agaricomycetidae</taxon>
        <taxon>Agaricales</taxon>
        <taxon>Agaricineae</taxon>
        <taxon>Strophariaceae</taxon>
        <taxon>Galerina</taxon>
    </lineage>
</organism>
<proteinExistence type="predicted"/>
<feature type="coiled-coil region" evidence="1">
    <location>
        <begin position="363"/>
        <end position="390"/>
    </location>
</feature>
<feature type="compositionally biased region" description="Low complexity" evidence="2">
    <location>
        <begin position="116"/>
        <end position="152"/>
    </location>
</feature>
<feature type="region of interest" description="Disordered" evidence="2">
    <location>
        <begin position="392"/>
        <end position="582"/>
    </location>
</feature>
<feature type="compositionally biased region" description="Low complexity" evidence="2">
    <location>
        <begin position="490"/>
        <end position="503"/>
    </location>
</feature>
<evidence type="ECO:0008006" key="5">
    <source>
        <dbReference type="Google" id="ProtNLM"/>
    </source>
</evidence>
<feature type="region of interest" description="Disordered" evidence="2">
    <location>
        <begin position="102"/>
        <end position="224"/>
    </location>
</feature>
<keyword evidence="4" id="KW-1185">Reference proteome</keyword>
<dbReference type="CDD" id="cd00067">
    <property type="entry name" value="GAL4"/>
    <property type="match status" value="1"/>
</dbReference>
<dbReference type="GO" id="GO:0008270">
    <property type="term" value="F:zinc ion binding"/>
    <property type="evidence" value="ECO:0007669"/>
    <property type="project" value="InterPro"/>
</dbReference>
<protein>
    <recommendedName>
        <fullName evidence="5">Zn(2)-C6 fungal-type domain-containing protein</fullName>
    </recommendedName>
</protein>
<feature type="compositionally biased region" description="Polar residues" evidence="2">
    <location>
        <begin position="573"/>
        <end position="582"/>
    </location>
</feature>
<evidence type="ECO:0000256" key="1">
    <source>
        <dbReference type="SAM" id="Coils"/>
    </source>
</evidence>
<accession>A0A067TAP5</accession>
<reference evidence="4" key="1">
    <citation type="journal article" date="2014" name="Proc. Natl. Acad. Sci. U.S.A.">
        <title>Extensive sampling of basidiomycete genomes demonstrates inadequacy of the white-rot/brown-rot paradigm for wood decay fungi.</title>
        <authorList>
            <person name="Riley R."/>
            <person name="Salamov A.A."/>
            <person name="Brown D.W."/>
            <person name="Nagy L.G."/>
            <person name="Floudas D."/>
            <person name="Held B.W."/>
            <person name="Levasseur A."/>
            <person name="Lombard V."/>
            <person name="Morin E."/>
            <person name="Otillar R."/>
            <person name="Lindquist E.A."/>
            <person name="Sun H."/>
            <person name="LaButti K.M."/>
            <person name="Schmutz J."/>
            <person name="Jabbour D."/>
            <person name="Luo H."/>
            <person name="Baker S.E."/>
            <person name="Pisabarro A.G."/>
            <person name="Walton J.D."/>
            <person name="Blanchette R.A."/>
            <person name="Henrissat B."/>
            <person name="Martin F."/>
            <person name="Cullen D."/>
            <person name="Hibbett D.S."/>
            <person name="Grigoriev I.V."/>
        </authorList>
    </citation>
    <scope>NUCLEOTIDE SEQUENCE [LARGE SCALE GENOMIC DNA]</scope>
    <source>
        <strain evidence="4">CBS 339.88</strain>
    </source>
</reference>
<dbReference type="EMBL" id="KL142379">
    <property type="protein sequence ID" value="KDR76058.1"/>
    <property type="molecule type" value="Genomic_DNA"/>
</dbReference>